<keyword evidence="2" id="KW-0378">Hydrolase</keyword>
<dbReference type="RefSeq" id="WP_256707325.1">
    <property type="nucleotide sequence ID" value="NZ_CP101914.1"/>
</dbReference>
<keyword evidence="5" id="KW-1185">Reference proteome</keyword>
<dbReference type="InterPro" id="IPR029069">
    <property type="entry name" value="HotDog_dom_sf"/>
</dbReference>
<protein>
    <submittedName>
        <fullName evidence="4">PaaI family thioesterase</fullName>
    </submittedName>
</protein>
<dbReference type="Gene3D" id="3.10.129.10">
    <property type="entry name" value="Hotdog Thioesterase"/>
    <property type="match status" value="1"/>
</dbReference>
<dbReference type="InterPro" id="IPR003736">
    <property type="entry name" value="PAAI_dom"/>
</dbReference>
<dbReference type="PANTHER" id="PTHR21660:SF1">
    <property type="entry name" value="ACYL-COENZYME A THIOESTERASE 13"/>
    <property type="match status" value="1"/>
</dbReference>
<sequence length="133" mass="14285">MTEQSKNTMTYNPYWEHIGLREVELKDGHAILELPIIHEVTQSRQNVHGGVIASMVDAAVGAALRSLLEVGNAGVTVEMKLNYLRPANGKKLIAKGEIIKKGGSLAVGNAVIENDAGDEVAAGMVTYMIKSKK</sequence>
<dbReference type="InterPro" id="IPR006683">
    <property type="entry name" value="Thioestr_dom"/>
</dbReference>
<evidence type="ECO:0000259" key="3">
    <source>
        <dbReference type="Pfam" id="PF03061"/>
    </source>
</evidence>
<feature type="domain" description="Thioesterase" evidence="3">
    <location>
        <begin position="46"/>
        <end position="120"/>
    </location>
</feature>
<name>A0ABY5JT40_9BACI</name>
<dbReference type="SUPFAM" id="SSF54637">
    <property type="entry name" value="Thioesterase/thiol ester dehydrase-isomerase"/>
    <property type="match status" value="1"/>
</dbReference>
<dbReference type="EMBL" id="CP101914">
    <property type="protein sequence ID" value="UUI02047.1"/>
    <property type="molecule type" value="Genomic_DNA"/>
</dbReference>
<dbReference type="CDD" id="cd03443">
    <property type="entry name" value="PaaI_thioesterase"/>
    <property type="match status" value="1"/>
</dbReference>
<reference evidence="4" key="1">
    <citation type="submission" date="2022-07" db="EMBL/GenBank/DDBJ databases">
        <title>FELIX.</title>
        <authorList>
            <person name="Wan K.H."/>
            <person name="Park S."/>
            <person name="Lawrence Q."/>
            <person name="Eichenberger J.P."/>
            <person name="Booth B.W."/>
            <person name="Piaggio A.J."/>
            <person name="Chandler J.C."/>
            <person name="Franklin A.B."/>
            <person name="Celniker S.E."/>
        </authorList>
    </citation>
    <scope>NUCLEOTIDE SEQUENCE</scope>
    <source>
        <strain evidence="4">QA-1986 374</strain>
    </source>
</reference>
<accession>A0ABY5JT40</accession>
<evidence type="ECO:0000313" key="4">
    <source>
        <dbReference type="EMBL" id="UUI02047.1"/>
    </source>
</evidence>
<gene>
    <name evidence="4" type="ORF">NP439_18665</name>
</gene>
<dbReference type="PANTHER" id="PTHR21660">
    <property type="entry name" value="THIOESTERASE SUPERFAMILY MEMBER-RELATED"/>
    <property type="match status" value="1"/>
</dbReference>
<evidence type="ECO:0000313" key="5">
    <source>
        <dbReference type="Proteomes" id="UP001059773"/>
    </source>
</evidence>
<evidence type="ECO:0000256" key="1">
    <source>
        <dbReference type="ARBA" id="ARBA00008324"/>
    </source>
</evidence>
<evidence type="ECO:0000256" key="2">
    <source>
        <dbReference type="ARBA" id="ARBA00022801"/>
    </source>
</evidence>
<organism evidence="4 5">
    <name type="scientific">Oceanobacillus jeddahense</name>
    <dbReference type="NCBI Taxonomy" id="1462527"/>
    <lineage>
        <taxon>Bacteria</taxon>
        <taxon>Bacillati</taxon>
        <taxon>Bacillota</taxon>
        <taxon>Bacilli</taxon>
        <taxon>Bacillales</taxon>
        <taxon>Bacillaceae</taxon>
        <taxon>Oceanobacillus</taxon>
    </lineage>
</organism>
<dbReference type="Proteomes" id="UP001059773">
    <property type="component" value="Chromosome"/>
</dbReference>
<dbReference type="NCBIfam" id="TIGR00369">
    <property type="entry name" value="unchar_dom_1"/>
    <property type="match status" value="1"/>
</dbReference>
<dbReference type="InterPro" id="IPR039298">
    <property type="entry name" value="ACOT13"/>
</dbReference>
<proteinExistence type="inferred from homology"/>
<comment type="similarity">
    <text evidence="1">Belongs to the thioesterase PaaI family.</text>
</comment>
<dbReference type="Pfam" id="PF03061">
    <property type="entry name" value="4HBT"/>
    <property type="match status" value="1"/>
</dbReference>